<accession>A0AA49Q8Q3</accession>
<gene>
    <name evidence="2" type="ORF">Strain138_002791</name>
    <name evidence="3" type="ORF">Strain318_002791</name>
</gene>
<dbReference type="CDD" id="cd00448">
    <property type="entry name" value="YjgF_YER057c_UK114_family"/>
    <property type="match status" value="1"/>
</dbReference>
<dbReference type="Proteomes" id="UP001229955">
    <property type="component" value="Chromosome"/>
</dbReference>
<evidence type="ECO:0000313" key="2">
    <source>
        <dbReference type="EMBL" id="WKW13470.1"/>
    </source>
</evidence>
<dbReference type="InterPro" id="IPR035959">
    <property type="entry name" value="RutC-like_sf"/>
</dbReference>
<dbReference type="AlphaFoldDB" id="A0AA49Q8Q3"/>
<dbReference type="FunFam" id="3.30.1330.40:FF:000001">
    <property type="entry name" value="L-PSP family endoribonuclease"/>
    <property type="match status" value="1"/>
</dbReference>
<name>A0AA49Q8Q3_9BACT</name>
<dbReference type="PROSITE" id="PS01094">
    <property type="entry name" value="UPF0076"/>
    <property type="match status" value="1"/>
</dbReference>
<dbReference type="RefSeq" id="WP_367886324.1">
    <property type="nucleotide sequence ID" value="NZ_CP130612.1"/>
</dbReference>
<evidence type="ECO:0000256" key="1">
    <source>
        <dbReference type="ARBA" id="ARBA00010552"/>
    </source>
</evidence>
<dbReference type="KEGG" id="pspc:Strain318_002791"/>
<dbReference type="PANTHER" id="PTHR11803:SF58">
    <property type="entry name" value="PROTEIN HMF1-RELATED"/>
    <property type="match status" value="1"/>
</dbReference>
<dbReference type="InterPro" id="IPR019897">
    <property type="entry name" value="RidA_CS"/>
</dbReference>
<dbReference type="EMBL" id="CP130612">
    <property type="protein sequence ID" value="WKW13470.1"/>
    <property type="molecule type" value="Genomic_DNA"/>
</dbReference>
<dbReference type="Gene3D" id="3.30.1330.40">
    <property type="entry name" value="RutC-like"/>
    <property type="match status" value="1"/>
</dbReference>
<evidence type="ECO:0000313" key="4">
    <source>
        <dbReference type="Proteomes" id="UP001229955"/>
    </source>
</evidence>
<dbReference type="SUPFAM" id="SSF55298">
    <property type="entry name" value="YjgF-like"/>
    <property type="match status" value="1"/>
</dbReference>
<dbReference type="GO" id="GO:0019239">
    <property type="term" value="F:deaminase activity"/>
    <property type="evidence" value="ECO:0007669"/>
    <property type="project" value="TreeGrafter"/>
</dbReference>
<evidence type="ECO:0000313" key="3">
    <source>
        <dbReference type="EMBL" id="WKW16377.1"/>
    </source>
</evidence>
<reference evidence="3" key="1">
    <citation type="submission" date="2023-07" db="EMBL/GenBank/DDBJ databases">
        <authorList>
            <person name="Haufschild T."/>
            <person name="Kallscheuer N."/>
            <person name="Hammer J."/>
            <person name="Kohn T."/>
            <person name="Kabuu M."/>
            <person name="Jogler M."/>
            <person name="Wohfarth N."/>
            <person name="Heuer A."/>
            <person name="Rohde M."/>
            <person name="van Teeseling M.C.F."/>
            <person name="Jogler C."/>
        </authorList>
    </citation>
    <scope>NUCLEOTIDE SEQUENCE</scope>
    <source>
        <strain evidence="2">Strain 138</strain>
        <strain evidence="3">Strain 318</strain>
    </source>
</reference>
<dbReference type="EMBL" id="CP130613">
    <property type="protein sequence ID" value="WKW16377.1"/>
    <property type="molecule type" value="Genomic_DNA"/>
</dbReference>
<dbReference type="GO" id="GO:0005829">
    <property type="term" value="C:cytosol"/>
    <property type="evidence" value="ECO:0007669"/>
    <property type="project" value="TreeGrafter"/>
</dbReference>
<comment type="similarity">
    <text evidence="1">Belongs to the RutC family.</text>
</comment>
<accession>A0AA49Q6V6</accession>
<keyword evidence="4" id="KW-1185">Reference proteome</keyword>
<dbReference type="Pfam" id="PF01042">
    <property type="entry name" value="Ribonuc_L-PSP"/>
    <property type="match status" value="1"/>
</dbReference>
<proteinExistence type="inferred from homology"/>
<dbReference type="InterPro" id="IPR006175">
    <property type="entry name" value="YjgF/YER057c/UK114"/>
</dbReference>
<organism evidence="3 4">
    <name type="scientific">Pseudogemmatithrix spongiicola</name>
    <dbReference type="NCBI Taxonomy" id="3062599"/>
    <lineage>
        <taxon>Bacteria</taxon>
        <taxon>Pseudomonadati</taxon>
        <taxon>Gemmatimonadota</taxon>
        <taxon>Gemmatimonadia</taxon>
        <taxon>Gemmatimonadales</taxon>
        <taxon>Gemmatimonadaceae</taxon>
        <taxon>Pseudogemmatithrix</taxon>
    </lineage>
</organism>
<sequence length="165" mass="17360">MRDLRIAALASGVAVAAAGLAVALFLREGAARDGTLPQGADVEYLTPFGKPTRPFSPAVRVGDLLFLSGQIGTDASANGGLIAGGIEAETRQTLENIKRTVEAVGSSMDKVVKCTVMMADMAEWDRMNVVYREFFPEGRLPARSAFGASGLALGARVEIECIATR</sequence>
<protein>
    <submittedName>
        <fullName evidence="3">RidA family protein</fullName>
    </submittedName>
</protein>
<dbReference type="PANTHER" id="PTHR11803">
    <property type="entry name" value="2-IMINOBUTANOATE/2-IMINOPROPANOATE DEAMINASE RIDA"/>
    <property type="match status" value="1"/>
</dbReference>